<proteinExistence type="predicted"/>
<name>A0ACB9WMU2_CHAAC</name>
<dbReference type="Proteomes" id="UP001057452">
    <property type="component" value="Chromosome 14"/>
</dbReference>
<sequence>MGGLLGGGIMGPWWLYRLKEVLISSIYIHFTGENGCCGNRFGMFLSIAFAAVGVAGALYSFTVAMVGLNNGPLCYAEDKWTTPFKHSNTSYLADASLWKNCVEPKNVVQFNVGLFLTLMATSCLQALLCAVQMINGLAGCLFGACNKNKQNEFLSEPRSESSSDFAELFFHSDNMCTGKCSRCVAVTLYPLAFISIICNIVLFFPGGDVKYAQDGHITEEVKYMGGLVGGGIMVLLPALYIHLTGTQGCCGNRCGMFLSIVFAAVGVAGALYSFIVAVFGLQNGPLCKVLLIWGTPFKDGDQKYLTDSTWWGVCTEPKDIVQFNIGLFATLLATSGLQLILCAIQMINGLFGCLCGTCGDKGVKTEA</sequence>
<organism evidence="1 2">
    <name type="scientific">Chaenocephalus aceratus</name>
    <name type="common">Blackfin icefish</name>
    <name type="synonym">Chaenichthys aceratus</name>
    <dbReference type="NCBI Taxonomy" id="36190"/>
    <lineage>
        <taxon>Eukaryota</taxon>
        <taxon>Metazoa</taxon>
        <taxon>Chordata</taxon>
        <taxon>Craniata</taxon>
        <taxon>Vertebrata</taxon>
        <taxon>Euteleostomi</taxon>
        <taxon>Actinopterygii</taxon>
        <taxon>Neopterygii</taxon>
        <taxon>Teleostei</taxon>
        <taxon>Neoteleostei</taxon>
        <taxon>Acanthomorphata</taxon>
        <taxon>Eupercaria</taxon>
        <taxon>Perciformes</taxon>
        <taxon>Notothenioidei</taxon>
        <taxon>Channichthyidae</taxon>
        <taxon>Chaenocephalus</taxon>
    </lineage>
</organism>
<comment type="caution">
    <text evidence="1">The sequence shown here is derived from an EMBL/GenBank/DDBJ whole genome shotgun (WGS) entry which is preliminary data.</text>
</comment>
<evidence type="ECO:0000313" key="2">
    <source>
        <dbReference type="Proteomes" id="UP001057452"/>
    </source>
</evidence>
<gene>
    <name evidence="1" type="ORF">KUCAC02_003881</name>
</gene>
<accession>A0ACB9WMU2</accession>
<reference evidence="1" key="1">
    <citation type="submission" date="2022-05" db="EMBL/GenBank/DDBJ databases">
        <title>Chromosome-level genome of Chaenocephalus aceratus.</title>
        <authorList>
            <person name="Park H."/>
        </authorList>
    </citation>
    <scope>NUCLEOTIDE SEQUENCE</scope>
    <source>
        <strain evidence="1">KU_202001</strain>
    </source>
</reference>
<dbReference type="EMBL" id="CM043798">
    <property type="protein sequence ID" value="KAI4814696.1"/>
    <property type="molecule type" value="Genomic_DNA"/>
</dbReference>
<keyword evidence="2" id="KW-1185">Reference proteome</keyword>
<evidence type="ECO:0000313" key="1">
    <source>
        <dbReference type="EMBL" id="KAI4814696.1"/>
    </source>
</evidence>
<protein>
    <submittedName>
        <fullName evidence="1">Uncharacterized protein</fullName>
    </submittedName>
</protein>